<accession>A0A5E4ZV96</accession>
<name>A0A5E4ZV96_9BURK</name>
<evidence type="ECO:0000313" key="4">
    <source>
        <dbReference type="Proteomes" id="UP000414136"/>
    </source>
</evidence>
<feature type="signal peptide" evidence="2">
    <location>
        <begin position="1"/>
        <end position="29"/>
    </location>
</feature>
<evidence type="ECO:0000256" key="2">
    <source>
        <dbReference type="SAM" id="SignalP"/>
    </source>
</evidence>
<dbReference type="Proteomes" id="UP000414136">
    <property type="component" value="Unassembled WGS sequence"/>
</dbReference>
<keyword evidence="2" id="KW-0732">Signal</keyword>
<dbReference type="OrthoDB" id="8942485at2"/>
<gene>
    <name evidence="3" type="ORF">PCA31118_01533</name>
</gene>
<organism evidence="3 4">
    <name type="scientific">Pandoraea captiosa</name>
    <dbReference type="NCBI Taxonomy" id="2508302"/>
    <lineage>
        <taxon>Bacteria</taxon>
        <taxon>Pseudomonadati</taxon>
        <taxon>Pseudomonadota</taxon>
        <taxon>Betaproteobacteria</taxon>
        <taxon>Burkholderiales</taxon>
        <taxon>Burkholderiaceae</taxon>
        <taxon>Pandoraea</taxon>
    </lineage>
</organism>
<keyword evidence="4" id="KW-1185">Reference proteome</keyword>
<feature type="chain" id="PRO_5022892065" description="Copper resistance protein B" evidence="2">
    <location>
        <begin position="30"/>
        <end position="146"/>
    </location>
</feature>
<evidence type="ECO:0000256" key="1">
    <source>
        <dbReference type="SAM" id="MobiDB-lite"/>
    </source>
</evidence>
<dbReference type="RefSeq" id="WP_150624497.1">
    <property type="nucleotide sequence ID" value="NZ_CABPSQ010000002.1"/>
</dbReference>
<dbReference type="EMBL" id="CABPSQ010000002">
    <property type="protein sequence ID" value="VVE64223.1"/>
    <property type="molecule type" value="Genomic_DNA"/>
</dbReference>
<evidence type="ECO:0008006" key="5">
    <source>
        <dbReference type="Google" id="ProtNLM"/>
    </source>
</evidence>
<proteinExistence type="predicted"/>
<feature type="compositionally biased region" description="Basic and acidic residues" evidence="1">
    <location>
        <begin position="88"/>
        <end position="97"/>
    </location>
</feature>
<feature type="region of interest" description="Disordered" evidence="1">
    <location>
        <begin position="77"/>
        <end position="146"/>
    </location>
</feature>
<protein>
    <recommendedName>
        <fullName evidence="5">Copper resistance protein B</fullName>
    </recommendedName>
</protein>
<reference evidence="3 4" key="1">
    <citation type="submission" date="2019-08" db="EMBL/GenBank/DDBJ databases">
        <authorList>
            <person name="Peeters C."/>
        </authorList>
    </citation>
    <scope>NUCLEOTIDE SEQUENCE [LARGE SCALE GENOMIC DNA]</scope>
    <source>
        <strain evidence="3 4">LMG 31118</strain>
    </source>
</reference>
<sequence length="146" mass="14815">MTLLLLRRHAWRVPVALSLWGAGSVTATAADSATPPVVIHDPASPDAPAGPIPASVLGDFTAPALSVPTGDWRAINASVSGNAGMSGGHHDMPRQRDNPPTTPTGHAGHNMPASPASMDHSAMGHKMPMTPAPAAHGGHIPEGDSQ</sequence>
<dbReference type="AlphaFoldDB" id="A0A5E4ZV96"/>
<evidence type="ECO:0000313" key="3">
    <source>
        <dbReference type="EMBL" id="VVE64223.1"/>
    </source>
</evidence>